<gene>
    <name evidence="1" type="ORF">ABP2_007</name>
</gene>
<dbReference type="InterPro" id="IPR011335">
    <property type="entry name" value="Restrct_endonuc-II-like"/>
</dbReference>
<sequence length="251" mass="29465">MNLIFRCSELHRLMGNAKSIDSAFLTEEVQSIKAKKKRTDEEQKILDDLLDITLSATAKTLVKEKVRQLRHKAPSKFTGSKETRKGNLVEDDAILFLMQQKFISAEKNTIRFTNDWITGEPDIITNTAIRDTKCPWSYWTMEYFKEDIESKALDAGYDWQQLGYMNLLRENHDYEPKIINEAYLDFILMPTPKECLTRYDDEYLHIDYVLEMNPSDRISSYRVEYDQKKVDLIKLKVEMAREYAKTLVFGG</sequence>
<dbReference type="Gene3D" id="3.90.320.10">
    <property type="match status" value="1"/>
</dbReference>
<proteinExistence type="predicted"/>
<keyword evidence="2" id="KW-1185">Reference proteome</keyword>
<dbReference type="OrthoDB" id="6673at10239"/>
<reference evidence="1 2" key="1">
    <citation type="submission" date="2017-06" db="EMBL/GenBank/DDBJ databases">
        <title>Acinetobacter baumannii phage AbP2.</title>
        <authorList>
            <person name="Yang Z."/>
            <person name="Yin S."/>
            <person name="Jiang B."/>
            <person name="Huang G."/>
            <person name="Peng Y."/>
        </authorList>
    </citation>
    <scope>NUCLEOTIDE SEQUENCE [LARGE SCALE GENOMIC DNA]</scope>
</reference>
<accession>A0A220NQF8</accession>
<dbReference type="InterPro" id="IPR011604">
    <property type="entry name" value="PDDEXK-like_dom_sf"/>
</dbReference>
<dbReference type="Proteomes" id="UP000223588">
    <property type="component" value="Segment"/>
</dbReference>
<name>A0A220NQF8_9CAUD</name>
<dbReference type="SUPFAM" id="SSF52980">
    <property type="entry name" value="Restriction endonuclease-like"/>
    <property type="match status" value="1"/>
</dbReference>
<protein>
    <recommendedName>
        <fullName evidence="3">Exonuclease</fullName>
    </recommendedName>
</protein>
<organism evidence="1 2">
    <name type="scientific">Acinetobacter phage AbP2</name>
    <dbReference type="NCBI Taxonomy" id="2015804"/>
    <lineage>
        <taxon>Viruses</taxon>
        <taxon>Duplodnaviria</taxon>
        <taxon>Heunggongvirae</taxon>
        <taxon>Uroviricota</taxon>
        <taxon>Caudoviricetes</taxon>
        <taxon>Obolenskvirus</taxon>
        <taxon>Obolenskvirus AbP2</taxon>
    </lineage>
</organism>
<evidence type="ECO:0008006" key="3">
    <source>
        <dbReference type="Google" id="ProtNLM"/>
    </source>
</evidence>
<evidence type="ECO:0000313" key="1">
    <source>
        <dbReference type="EMBL" id="ASJ78878.1"/>
    </source>
</evidence>
<dbReference type="EMBL" id="MF346584">
    <property type="protein sequence ID" value="ASJ78878.1"/>
    <property type="molecule type" value="Genomic_DNA"/>
</dbReference>
<evidence type="ECO:0000313" key="2">
    <source>
        <dbReference type="Proteomes" id="UP000223588"/>
    </source>
</evidence>